<dbReference type="RefSeq" id="WP_337714693.1">
    <property type="nucleotide sequence ID" value="NZ_JBBEGL010000004.1"/>
</dbReference>
<dbReference type="EMBL" id="JBBEGL010000004">
    <property type="protein sequence ID" value="MEJ2888206.1"/>
    <property type="molecule type" value="Genomic_DNA"/>
</dbReference>
<reference evidence="1 2" key="1">
    <citation type="submission" date="2024-03" db="EMBL/GenBank/DDBJ databases">
        <title>Actinomycetospora sp. OC33-EN06, a novel actinomycete isolated from wild orchid (Aerides multiflora).</title>
        <authorList>
            <person name="Suriyachadkun C."/>
        </authorList>
    </citation>
    <scope>NUCLEOTIDE SEQUENCE [LARGE SCALE GENOMIC DNA]</scope>
    <source>
        <strain evidence="1 2">OC33-EN06</strain>
    </source>
</reference>
<evidence type="ECO:0000313" key="1">
    <source>
        <dbReference type="EMBL" id="MEJ2888206.1"/>
    </source>
</evidence>
<proteinExistence type="predicted"/>
<dbReference type="Proteomes" id="UP001370100">
    <property type="component" value="Unassembled WGS sequence"/>
</dbReference>
<organism evidence="1 2">
    <name type="scientific">Actinomycetospora aeridis</name>
    <dbReference type="NCBI Taxonomy" id="3129231"/>
    <lineage>
        <taxon>Bacteria</taxon>
        <taxon>Bacillati</taxon>
        <taxon>Actinomycetota</taxon>
        <taxon>Actinomycetes</taxon>
        <taxon>Pseudonocardiales</taxon>
        <taxon>Pseudonocardiaceae</taxon>
        <taxon>Actinomycetospora</taxon>
    </lineage>
</organism>
<gene>
    <name evidence="1" type="ORF">WCD41_17215</name>
</gene>
<keyword evidence="2" id="KW-1185">Reference proteome</keyword>
<sequence length="57" mass="6251">MHLSVDLLRTSDGRLEGTVITDSGREQAFSGTLDLLRILEDLQPERPGSPGTEGWAR</sequence>
<evidence type="ECO:0000313" key="2">
    <source>
        <dbReference type="Proteomes" id="UP001370100"/>
    </source>
</evidence>
<name>A0ABU8N725_9PSEU</name>
<comment type="caution">
    <text evidence="1">The sequence shown here is derived from an EMBL/GenBank/DDBJ whole genome shotgun (WGS) entry which is preliminary data.</text>
</comment>
<accession>A0ABU8N725</accession>
<protein>
    <submittedName>
        <fullName evidence="1">Uncharacterized protein</fullName>
    </submittedName>
</protein>